<reference evidence="1" key="1">
    <citation type="submission" date="2020-08" db="EMBL/GenBank/DDBJ databases">
        <title>Plant Genome Project.</title>
        <authorList>
            <person name="Zhang R.-G."/>
        </authorList>
    </citation>
    <scope>NUCLEOTIDE SEQUENCE</scope>
    <source>
        <strain evidence="1">WSP0</strain>
        <tissue evidence="1">Leaf</tissue>
    </source>
</reference>
<sequence length="66" mass="7576">MMQGPNVSDSSRRPWYVTRIPTLPEEERLPRAQQVKIESGLFTANLSLNYALCCADCKKQRMDVEC</sequence>
<protein>
    <submittedName>
        <fullName evidence="1">Uncharacterized protein</fullName>
    </submittedName>
</protein>
<proteinExistence type="predicted"/>
<organism evidence="1 2">
    <name type="scientific">Rhododendron griersonianum</name>
    <dbReference type="NCBI Taxonomy" id="479676"/>
    <lineage>
        <taxon>Eukaryota</taxon>
        <taxon>Viridiplantae</taxon>
        <taxon>Streptophyta</taxon>
        <taxon>Embryophyta</taxon>
        <taxon>Tracheophyta</taxon>
        <taxon>Spermatophyta</taxon>
        <taxon>Magnoliopsida</taxon>
        <taxon>eudicotyledons</taxon>
        <taxon>Gunneridae</taxon>
        <taxon>Pentapetalae</taxon>
        <taxon>asterids</taxon>
        <taxon>Ericales</taxon>
        <taxon>Ericaceae</taxon>
        <taxon>Ericoideae</taxon>
        <taxon>Rhodoreae</taxon>
        <taxon>Rhododendron</taxon>
    </lineage>
</organism>
<dbReference type="AlphaFoldDB" id="A0AAV6LKT8"/>
<accession>A0AAV6LKT8</accession>
<dbReference type="EMBL" id="JACTNZ010000001">
    <property type="protein sequence ID" value="KAG5565566.1"/>
    <property type="molecule type" value="Genomic_DNA"/>
</dbReference>
<dbReference type="Proteomes" id="UP000823749">
    <property type="component" value="Chromosome 1"/>
</dbReference>
<name>A0AAV6LKT8_9ERIC</name>
<gene>
    <name evidence="1" type="ORF">RHGRI_001469</name>
</gene>
<keyword evidence="2" id="KW-1185">Reference proteome</keyword>
<evidence type="ECO:0000313" key="1">
    <source>
        <dbReference type="EMBL" id="KAG5565566.1"/>
    </source>
</evidence>
<comment type="caution">
    <text evidence="1">The sequence shown here is derived from an EMBL/GenBank/DDBJ whole genome shotgun (WGS) entry which is preliminary data.</text>
</comment>
<evidence type="ECO:0000313" key="2">
    <source>
        <dbReference type="Proteomes" id="UP000823749"/>
    </source>
</evidence>